<dbReference type="GO" id="GO:0008270">
    <property type="term" value="F:zinc ion binding"/>
    <property type="evidence" value="ECO:0007669"/>
    <property type="project" value="UniProtKB-KW"/>
</dbReference>
<dbReference type="PANTHER" id="PTHR31717">
    <property type="entry name" value="ZINC FINGER PROTEIN CONSTANS-LIKE 10"/>
    <property type="match status" value="1"/>
</dbReference>
<evidence type="ECO:0000259" key="5">
    <source>
        <dbReference type="PROSITE" id="PS50119"/>
    </source>
</evidence>
<evidence type="ECO:0000313" key="7">
    <source>
        <dbReference type="Proteomes" id="UP001161247"/>
    </source>
</evidence>
<evidence type="ECO:0000313" key="6">
    <source>
        <dbReference type="EMBL" id="CAI9090317.1"/>
    </source>
</evidence>
<sequence>MCKGREDEDQRSHGSPLSLCIDSAKDDQVAGRRPLFCELCSAPARVYCQADDAFLCLKCDRWVHDANFLAQRHIRCFLCNTCNRLTQRYLIGTSSEVVLPTVDLRLKDNHHQNTNERRSQCHISSADLDSEEDSRDVRKEPFLFL</sequence>
<dbReference type="InterPro" id="IPR049808">
    <property type="entry name" value="CONSTANS-like_Bbox1"/>
</dbReference>
<dbReference type="SMART" id="SM00336">
    <property type="entry name" value="BBOX"/>
    <property type="match status" value="1"/>
</dbReference>
<evidence type="ECO:0000256" key="4">
    <source>
        <dbReference type="PROSITE-ProRule" id="PRU00024"/>
    </source>
</evidence>
<dbReference type="EMBL" id="OX459118">
    <property type="protein sequence ID" value="CAI9090317.1"/>
    <property type="molecule type" value="Genomic_DNA"/>
</dbReference>
<evidence type="ECO:0000256" key="1">
    <source>
        <dbReference type="ARBA" id="ARBA00022723"/>
    </source>
</evidence>
<keyword evidence="1" id="KW-0479">Metal-binding</keyword>
<proteinExistence type="predicted"/>
<dbReference type="AlphaFoldDB" id="A0AAV1C778"/>
<evidence type="ECO:0000256" key="2">
    <source>
        <dbReference type="ARBA" id="ARBA00022771"/>
    </source>
</evidence>
<name>A0AAV1C778_OLDCO</name>
<evidence type="ECO:0000256" key="3">
    <source>
        <dbReference type="ARBA" id="ARBA00022833"/>
    </source>
</evidence>
<dbReference type="InterPro" id="IPR000315">
    <property type="entry name" value="Znf_B-box"/>
</dbReference>
<keyword evidence="3" id="KW-0862">Zinc</keyword>
<gene>
    <name evidence="6" type="ORF">OLC1_LOCUS2497</name>
</gene>
<dbReference type="CDD" id="cd19821">
    <property type="entry name" value="Bbox1_BBX-like"/>
    <property type="match status" value="1"/>
</dbReference>
<protein>
    <submittedName>
        <fullName evidence="6">OLC1v1025067C1</fullName>
    </submittedName>
</protein>
<feature type="domain" description="B box-type" evidence="5">
    <location>
        <begin position="32"/>
        <end position="73"/>
    </location>
</feature>
<keyword evidence="2 4" id="KW-0863">Zinc-finger</keyword>
<organism evidence="6 7">
    <name type="scientific">Oldenlandia corymbosa var. corymbosa</name>
    <dbReference type="NCBI Taxonomy" id="529605"/>
    <lineage>
        <taxon>Eukaryota</taxon>
        <taxon>Viridiplantae</taxon>
        <taxon>Streptophyta</taxon>
        <taxon>Embryophyta</taxon>
        <taxon>Tracheophyta</taxon>
        <taxon>Spermatophyta</taxon>
        <taxon>Magnoliopsida</taxon>
        <taxon>eudicotyledons</taxon>
        <taxon>Gunneridae</taxon>
        <taxon>Pentapetalae</taxon>
        <taxon>asterids</taxon>
        <taxon>lamiids</taxon>
        <taxon>Gentianales</taxon>
        <taxon>Rubiaceae</taxon>
        <taxon>Rubioideae</taxon>
        <taxon>Spermacoceae</taxon>
        <taxon>Hedyotis-Oldenlandia complex</taxon>
        <taxon>Oldenlandia</taxon>
    </lineage>
</organism>
<dbReference type="PANTHER" id="PTHR31717:SF142">
    <property type="entry name" value="B-BOX DOMAIN PROTEIN 30-RELATED"/>
    <property type="match status" value="1"/>
</dbReference>
<keyword evidence="7" id="KW-1185">Reference proteome</keyword>
<dbReference type="PROSITE" id="PS50119">
    <property type="entry name" value="ZF_BBOX"/>
    <property type="match status" value="1"/>
</dbReference>
<accession>A0AAV1C778</accession>
<reference evidence="6" key="1">
    <citation type="submission" date="2023-03" db="EMBL/GenBank/DDBJ databases">
        <authorList>
            <person name="Julca I."/>
        </authorList>
    </citation>
    <scope>NUCLEOTIDE SEQUENCE</scope>
</reference>
<dbReference type="Proteomes" id="UP001161247">
    <property type="component" value="Chromosome 1"/>
</dbReference>